<keyword evidence="2" id="KW-1185">Reference proteome</keyword>
<gene>
    <name evidence="1" type="ORF">NUW58_g1246</name>
</gene>
<protein>
    <submittedName>
        <fullName evidence="1">Uncharacterized protein</fullName>
    </submittedName>
</protein>
<sequence>MSDNNQNISAARTLGVPNMSDEEARVFRRIFEMQLLPAVIEILGPANIDSQVSFHRRKSINIVTRTEVPSGLQQEIERAVAAKLGEDLRAKVTVDFYVGEVKRSSGCVQLERCSMVTLLFYDVLGAEGCSGHLGVV</sequence>
<comment type="caution">
    <text evidence="1">The sequence shown here is derived from an EMBL/GenBank/DDBJ whole genome shotgun (WGS) entry which is preliminary data.</text>
</comment>
<evidence type="ECO:0000313" key="2">
    <source>
        <dbReference type="Proteomes" id="UP001143856"/>
    </source>
</evidence>
<dbReference type="Proteomes" id="UP001143856">
    <property type="component" value="Unassembled WGS sequence"/>
</dbReference>
<reference evidence="1" key="1">
    <citation type="submission" date="2022-10" db="EMBL/GenBank/DDBJ databases">
        <title>Genome Sequence of Xylaria curta.</title>
        <authorList>
            <person name="Buettner E."/>
        </authorList>
    </citation>
    <scope>NUCLEOTIDE SEQUENCE</scope>
    <source>
        <strain evidence="1">Babe10</strain>
    </source>
</reference>
<name>A0ACC1PL51_9PEZI</name>
<dbReference type="EMBL" id="JAPDGR010000130">
    <property type="protein sequence ID" value="KAJ2995526.1"/>
    <property type="molecule type" value="Genomic_DNA"/>
</dbReference>
<organism evidence="1 2">
    <name type="scientific">Xylaria curta</name>
    <dbReference type="NCBI Taxonomy" id="42375"/>
    <lineage>
        <taxon>Eukaryota</taxon>
        <taxon>Fungi</taxon>
        <taxon>Dikarya</taxon>
        <taxon>Ascomycota</taxon>
        <taxon>Pezizomycotina</taxon>
        <taxon>Sordariomycetes</taxon>
        <taxon>Xylariomycetidae</taxon>
        <taxon>Xylariales</taxon>
        <taxon>Xylariaceae</taxon>
        <taxon>Xylaria</taxon>
    </lineage>
</organism>
<proteinExistence type="predicted"/>
<accession>A0ACC1PL51</accession>
<evidence type="ECO:0000313" key="1">
    <source>
        <dbReference type="EMBL" id="KAJ2995526.1"/>
    </source>
</evidence>